<dbReference type="PROSITE" id="PS51203">
    <property type="entry name" value="CS"/>
    <property type="match status" value="1"/>
</dbReference>
<dbReference type="Proteomes" id="UP000694556">
    <property type="component" value="Chromosome 14"/>
</dbReference>
<keyword evidence="5" id="KW-0963">Cytoplasm</keyword>
<evidence type="ECO:0000256" key="9">
    <source>
        <dbReference type="ARBA" id="ARBA00023212"/>
    </source>
</evidence>
<evidence type="ECO:0000313" key="16">
    <source>
        <dbReference type="Ensembl" id="ENSCMMP00000005851.1"/>
    </source>
</evidence>
<dbReference type="PANTHER" id="PTHR12356:SF18">
    <property type="entry name" value="NUDC DOMAIN-CONTAINING PROTEIN 2"/>
    <property type="match status" value="1"/>
</dbReference>
<keyword evidence="9" id="KW-0206">Cytoskeleton</keyword>
<dbReference type="GO" id="GO:0006457">
    <property type="term" value="P:protein folding"/>
    <property type="evidence" value="ECO:0007669"/>
    <property type="project" value="TreeGrafter"/>
</dbReference>
<dbReference type="InterPro" id="IPR037898">
    <property type="entry name" value="NudC_fam"/>
</dbReference>
<comment type="function">
    <text evidence="11">May regulate the LIS1/dynein pathway by stabilizing LIS1 with Hsp90 chaperone.</text>
</comment>
<dbReference type="InterPro" id="IPR037902">
    <property type="entry name" value="p23_NUDCD2"/>
</dbReference>
<feature type="region of interest" description="Disordered" evidence="14">
    <location>
        <begin position="1"/>
        <end position="62"/>
    </location>
</feature>
<evidence type="ECO:0000256" key="11">
    <source>
        <dbReference type="ARBA" id="ARBA00060323"/>
    </source>
</evidence>
<dbReference type="Gene3D" id="2.60.40.790">
    <property type="match status" value="1"/>
</dbReference>
<dbReference type="PANTHER" id="PTHR12356">
    <property type="entry name" value="NUCLEAR MOVEMENT PROTEIN NUDC"/>
    <property type="match status" value="1"/>
</dbReference>
<dbReference type="Pfam" id="PF04969">
    <property type="entry name" value="CS"/>
    <property type="match status" value="1"/>
</dbReference>
<evidence type="ECO:0000313" key="17">
    <source>
        <dbReference type="Proteomes" id="UP000694556"/>
    </source>
</evidence>
<feature type="domain" description="CS" evidence="15">
    <location>
        <begin position="74"/>
        <end position="164"/>
    </location>
</feature>
<evidence type="ECO:0000256" key="13">
    <source>
        <dbReference type="ARBA" id="ARBA00073508"/>
    </source>
</evidence>
<dbReference type="GO" id="GO:0005813">
    <property type="term" value="C:centrosome"/>
    <property type="evidence" value="ECO:0007669"/>
    <property type="project" value="UniProtKB-SubCell"/>
</dbReference>
<name>A0A8C3BJ19_CAIMO</name>
<reference evidence="16" key="1">
    <citation type="submission" date="2018-09" db="EMBL/GenBank/DDBJ databases">
        <title>Common duck and Muscovy duck high density SNP chip.</title>
        <authorList>
            <person name="Vignal A."/>
            <person name="Thebault N."/>
            <person name="Warren W.C."/>
        </authorList>
    </citation>
    <scope>NUCLEOTIDE SEQUENCE [LARGE SCALE GENOMIC DNA]</scope>
</reference>
<keyword evidence="6" id="KW-0597">Phosphoprotein</keyword>
<dbReference type="CDD" id="cd06494">
    <property type="entry name" value="p23_NUDCD2_like"/>
    <property type="match status" value="1"/>
</dbReference>
<keyword evidence="7" id="KW-0995">Kinetochore</keyword>
<keyword evidence="10" id="KW-0137">Centromere</keyword>
<reference evidence="16" key="3">
    <citation type="submission" date="2025-09" db="UniProtKB">
        <authorList>
            <consortium name="Ensembl"/>
        </authorList>
    </citation>
    <scope>IDENTIFICATION</scope>
</reference>
<keyword evidence="4" id="KW-0158">Chromosome</keyword>
<evidence type="ECO:0000256" key="6">
    <source>
        <dbReference type="ARBA" id="ARBA00022553"/>
    </source>
</evidence>
<keyword evidence="17" id="KW-1185">Reference proteome</keyword>
<evidence type="ECO:0000259" key="15">
    <source>
        <dbReference type="PROSITE" id="PS51203"/>
    </source>
</evidence>
<dbReference type="Gene3D" id="1.20.5.740">
    <property type="entry name" value="Single helix bin"/>
    <property type="match status" value="1"/>
</dbReference>
<feature type="compositionally biased region" description="Basic and acidic residues" evidence="14">
    <location>
        <begin position="27"/>
        <end position="36"/>
    </location>
</feature>
<dbReference type="GO" id="GO:0000776">
    <property type="term" value="C:kinetochore"/>
    <property type="evidence" value="ECO:0007669"/>
    <property type="project" value="UniProtKB-KW"/>
</dbReference>
<sequence length="229" mass="25605">MGPTAARRGEPIASPGRRPRRPIGALRAEHARHPPRGETGGARAPCPGWRAEGRPRRRGSMAAPFEERSGVVPCRTPWGRWYQTLEEVFVEVHVPPGTRAKDVSCSLQSRHLALAVGGRQLLQGKLFDSTIADEGTWTLEDRKLIRIVLMKTNRDAGNCWTSLLENDYAADPWVQDQMQRKLTLERFQREASQRSLITANVLFARVGYGRGSWVKRLLSCAVETNTVGQ</sequence>
<dbReference type="AlphaFoldDB" id="A0A8C3BJ19"/>
<comment type="subunit">
    <text evidence="12">Interacts with LIS1.</text>
</comment>
<comment type="subcellular location">
    <subcellularLocation>
        <location evidence="2">Chromosome</location>
        <location evidence="2">Centromere</location>
        <location evidence="2">Kinetochore</location>
    </subcellularLocation>
    <subcellularLocation>
        <location evidence="1">Cytoplasm</location>
        <location evidence="1">Cytoskeleton</location>
        <location evidence="1">Microtubule organizing center</location>
        <location evidence="1">Centrosome</location>
    </subcellularLocation>
    <subcellularLocation>
        <location evidence="3">Cytoplasm</location>
        <location evidence="3">Cytoskeleton</location>
        <location evidence="3">Spindle pole</location>
    </subcellularLocation>
</comment>
<dbReference type="FunFam" id="1.20.5.740:FF:000001">
    <property type="entry name" value="nudC domain-containing protein 2"/>
    <property type="match status" value="1"/>
</dbReference>
<dbReference type="Ensembl" id="ENSCMMT00000006490.1">
    <property type="protein sequence ID" value="ENSCMMP00000005851.1"/>
    <property type="gene ID" value="ENSCMMG00000003727.1"/>
</dbReference>
<accession>A0A8C3BJ19</accession>
<proteinExistence type="predicted"/>
<dbReference type="GO" id="GO:0051082">
    <property type="term" value="F:unfolded protein binding"/>
    <property type="evidence" value="ECO:0007669"/>
    <property type="project" value="TreeGrafter"/>
</dbReference>
<evidence type="ECO:0000256" key="1">
    <source>
        <dbReference type="ARBA" id="ARBA00004300"/>
    </source>
</evidence>
<evidence type="ECO:0000256" key="10">
    <source>
        <dbReference type="ARBA" id="ARBA00023328"/>
    </source>
</evidence>
<organism evidence="16 17">
    <name type="scientific">Cairina moschata</name>
    <name type="common">Muscovy duck</name>
    <dbReference type="NCBI Taxonomy" id="8855"/>
    <lineage>
        <taxon>Eukaryota</taxon>
        <taxon>Metazoa</taxon>
        <taxon>Chordata</taxon>
        <taxon>Craniata</taxon>
        <taxon>Vertebrata</taxon>
        <taxon>Euteleostomi</taxon>
        <taxon>Archelosauria</taxon>
        <taxon>Archosauria</taxon>
        <taxon>Dinosauria</taxon>
        <taxon>Saurischia</taxon>
        <taxon>Theropoda</taxon>
        <taxon>Coelurosauria</taxon>
        <taxon>Aves</taxon>
        <taxon>Neognathae</taxon>
        <taxon>Galloanserae</taxon>
        <taxon>Anseriformes</taxon>
        <taxon>Anatidae</taxon>
        <taxon>Anatinae</taxon>
        <taxon>Cairina</taxon>
    </lineage>
</organism>
<evidence type="ECO:0000256" key="5">
    <source>
        <dbReference type="ARBA" id="ARBA00022490"/>
    </source>
</evidence>
<evidence type="ECO:0000256" key="4">
    <source>
        <dbReference type="ARBA" id="ARBA00022454"/>
    </source>
</evidence>
<evidence type="ECO:0000256" key="12">
    <source>
        <dbReference type="ARBA" id="ARBA00062594"/>
    </source>
</evidence>
<evidence type="ECO:0000256" key="14">
    <source>
        <dbReference type="SAM" id="MobiDB-lite"/>
    </source>
</evidence>
<evidence type="ECO:0000256" key="2">
    <source>
        <dbReference type="ARBA" id="ARBA00004629"/>
    </source>
</evidence>
<dbReference type="InterPro" id="IPR008978">
    <property type="entry name" value="HSP20-like_chaperone"/>
</dbReference>
<dbReference type="FunFam" id="2.60.40.790:FF:000021">
    <property type="entry name" value="nudC domain-containing protein 2"/>
    <property type="match status" value="1"/>
</dbReference>
<protein>
    <recommendedName>
        <fullName evidence="13">NudC domain-containing protein 2</fullName>
    </recommendedName>
</protein>
<dbReference type="InterPro" id="IPR007052">
    <property type="entry name" value="CS_dom"/>
</dbReference>
<dbReference type="GO" id="GO:0005737">
    <property type="term" value="C:cytoplasm"/>
    <property type="evidence" value="ECO:0007669"/>
    <property type="project" value="TreeGrafter"/>
</dbReference>
<reference evidence="16" key="2">
    <citation type="submission" date="2025-08" db="UniProtKB">
        <authorList>
            <consortium name="Ensembl"/>
        </authorList>
    </citation>
    <scope>IDENTIFICATION</scope>
</reference>
<dbReference type="SUPFAM" id="SSF49764">
    <property type="entry name" value="HSP20-like chaperones"/>
    <property type="match status" value="1"/>
</dbReference>
<dbReference type="GO" id="GO:0000922">
    <property type="term" value="C:spindle pole"/>
    <property type="evidence" value="ECO:0007669"/>
    <property type="project" value="UniProtKB-SubCell"/>
</dbReference>
<evidence type="ECO:0000256" key="7">
    <source>
        <dbReference type="ARBA" id="ARBA00022838"/>
    </source>
</evidence>
<keyword evidence="8" id="KW-0007">Acetylation</keyword>
<evidence type="ECO:0000256" key="8">
    <source>
        <dbReference type="ARBA" id="ARBA00022990"/>
    </source>
</evidence>
<evidence type="ECO:0000256" key="3">
    <source>
        <dbReference type="ARBA" id="ARBA00004647"/>
    </source>
</evidence>